<feature type="coiled-coil region" evidence="1">
    <location>
        <begin position="90"/>
        <end position="119"/>
    </location>
</feature>
<keyword evidence="3" id="KW-0812">Transmembrane</keyword>
<dbReference type="EMBL" id="RJLR01000020">
    <property type="protein sequence ID" value="RNM05803.1"/>
    <property type="molecule type" value="Genomic_DNA"/>
</dbReference>
<keyword evidence="3" id="KW-1133">Transmembrane helix</keyword>
<reference evidence="4 5" key="1">
    <citation type="submission" date="2018-11" db="EMBL/GenBank/DDBJ databases">
        <title>Characterization of surface water Dickeya isolates.</title>
        <authorList>
            <person name="Van Gijsegem F."/>
            <person name="Pedron J."/>
        </authorList>
    </citation>
    <scope>NUCLEOTIDE SEQUENCE [LARGE SCALE GENOMIC DNA]</scope>
    <source>
        <strain evidence="4 5">FVG1-MFV-O17</strain>
    </source>
</reference>
<evidence type="ECO:0000313" key="5">
    <source>
        <dbReference type="Proteomes" id="UP000276061"/>
    </source>
</evidence>
<evidence type="ECO:0008006" key="6">
    <source>
        <dbReference type="Google" id="ProtNLM"/>
    </source>
</evidence>
<dbReference type="RefSeq" id="WP_123252630.1">
    <property type="nucleotide sequence ID" value="NZ_RJLR01000020.1"/>
</dbReference>
<evidence type="ECO:0000313" key="4">
    <source>
        <dbReference type="EMBL" id="RNM05803.1"/>
    </source>
</evidence>
<protein>
    <recommendedName>
        <fullName evidence="6">SLATT domain-containing protein</fullName>
    </recommendedName>
</protein>
<keyword evidence="1" id="KW-0175">Coiled coil</keyword>
<evidence type="ECO:0000256" key="1">
    <source>
        <dbReference type="SAM" id="Coils"/>
    </source>
</evidence>
<feature type="compositionally biased region" description="Polar residues" evidence="2">
    <location>
        <begin position="1"/>
        <end position="13"/>
    </location>
</feature>
<gene>
    <name evidence="4" type="ORF">EF878_11200</name>
</gene>
<dbReference type="Proteomes" id="UP000276061">
    <property type="component" value="Unassembled WGS sequence"/>
</dbReference>
<accession>A0A3N0G038</accession>
<dbReference type="AlphaFoldDB" id="A0A3N0G038"/>
<organism evidence="4 5">
    <name type="scientific">Dickeya undicola</name>
    <dbReference type="NCBI Taxonomy" id="1577887"/>
    <lineage>
        <taxon>Bacteria</taxon>
        <taxon>Pseudomonadati</taxon>
        <taxon>Pseudomonadota</taxon>
        <taxon>Gammaproteobacteria</taxon>
        <taxon>Enterobacterales</taxon>
        <taxon>Pectobacteriaceae</taxon>
        <taxon>Dickeya</taxon>
    </lineage>
</organism>
<evidence type="ECO:0000256" key="2">
    <source>
        <dbReference type="SAM" id="MobiDB-lite"/>
    </source>
</evidence>
<name>A0A3N0G038_9GAMM</name>
<feature type="transmembrane region" description="Helical" evidence="3">
    <location>
        <begin position="63"/>
        <end position="86"/>
    </location>
</feature>
<feature type="region of interest" description="Disordered" evidence="2">
    <location>
        <begin position="1"/>
        <end position="23"/>
    </location>
</feature>
<comment type="caution">
    <text evidence="4">The sequence shown here is derived from an EMBL/GenBank/DDBJ whole genome shotgun (WGS) entry which is preliminary data.</text>
</comment>
<proteinExistence type="predicted"/>
<keyword evidence="3" id="KW-0472">Membrane</keyword>
<evidence type="ECO:0000256" key="3">
    <source>
        <dbReference type="SAM" id="Phobius"/>
    </source>
</evidence>
<sequence length="176" mass="19710">MNKTHASNSNTIGLPSGSAEDEERENIGKGIIKSKIQSSWGERIITTALLSLIPYTGIKNDEIIQKITPIISGIFIITVSIFIIYLKDKVQEAKKKNEIESAKIEFKNAKSALEEILESEHIDEKTRDINRGQINSLYIKRGADVVNAFNNRKSPEIFSYIGDTLNEMGNTINKKN</sequence>